<evidence type="ECO:0000256" key="4">
    <source>
        <dbReference type="ARBA" id="ARBA00022970"/>
    </source>
</evidence>
<comment type="similarity">
    <text evidence="1">Belongs to the leucine-binding protein family.</text>
</comment>
<evidence type="ECO:0000256" key="3">
    <source>
        <dbReference type="ARBA" id="ARBA00022729"/>
    </source>
</evidence>
<dbReference type="InterPro" id="IPR028081">
    <property type="entry name" value="Leu-bd"/>
</dbReference>
<dbReference type="Pfam" id="PF13458">
    <property type="entry name" value="Peripla_BP_6"/>
    <property type="match status" value="1"/>
</dbReference>
<dbReference type="InterPro" id="IPR028082">
    <property type="entry name" value="Peripla_BP_I"/>
</dbReference>
<dbReference type="InterPro" id="IPR051010">
    <property type="entry name" value="BCAA_transport"/>
</dbReference>
<dbReference type="EMBL" id="BJVI01000079">
    <property type="protein sequence ID" value="GEL20598.1"/>
    <property type="molecule type" value="Genomic_DNA"/>
</dbReference>
<dbReference type="AlphaFoldDB" id="A0A511DCC2"/>
<organism evidence="6 7">
    <name type="scientific">Pseudonocardia asaccharolytica DSM 44247 = NBRC 16224</name>
    <dbReference type="NCBI Taxonomy" id="1123024"/>
    <lineage>
        <taxon>Bacteria</taxon>
        <taxon>Bacillati</taxon>
        <taxon>Actinomycetota</taxon>
        <taxon>Actinomycetes</taxon>
        <taxon>Pseudonocardiales</taxon>
        <taxon>Pseudonocardiaceae</taxon>
        <taxon>Pseudonocardia</taxon>
    </lineage>
</organism>
<dbReference type="CDD" id="cd06346">
    <property type="entry name" value="PBP1_ABC_ligand_binding-like"/>
    <property type="match status" value="1"/>
</dbReference>
<keyword evidence="4" id="KW-0029">Amino-acid transport</keyword>
<proteinExistence type="inferred from homology"/>
<dbReference type="PANTHER" id="PTHR30483:SF6">
    <property type="entry name" value="PERIPLASMIC BINDING PROTEIN OF ABC TRANSPORTER FOR NATURAL AMINO ACIDS"/>
    <property type="match status" value="1"/>
</dbReference>
<dbReference type="Proteomes" id="UP000321328">
    <property type="component" value="Unassembled WGS sequence"/>
</dbReference>
<keyword evidence="7" id="KW-1185">Reference proteome</keyword>
<evidence type="ECO:0000313" key="6">
    <source>
        <dbReference type="EMBL" id="GEL20598.1"/>
    </source>
</evidence>
<keyword evidence="2" id="KW-0813">Transport</keyword>
<evidence type="ECO:0000313" key="7">
    <source>
        <dbReference type="Proteomes" id="UP000321328"/>
    </source>
</evidence>
<evidence type="ECO:0000259" key="5">
    <source>
        <dbReference type="Pfam" id="PF13458"/>
    </source>
</evidence>
<comment type="caution">
    <text evidence="6">The sequence shown here is derived from an EMBL/GenBank/DDBJ whole genome shotgun (WGS) entry which is preliminary data.</text>
</comment>
<evidence type="ECO:0000256" key="1">
    <source>
        <dbReference type="ARBA" id="ARBA00010062"/>
    </source>
</evidence>
<feature type="domain" description="Leucine-binding protein" evidence="5">
    <location>
        <begin position="42"/>
        <end position="357"/>
    </location>
</feature>
<protein>
    <submittedName>
        <fullName evidence="6">Branched-chain amino acid ABC transporter substrate-binding protein</fullName>
    </submittedName>
</protein>
<dbReference type="STRING" id="1123024.GCA_000423625_01782"/>
<accession>A0A511DCC2</accession>
<keyword evidence="3" id="KW-0732">Signal</keyword>
<dbReference type="Gene3D" id="3.40.50.2300">
    <property type="match status" value="2"/>
</dbReference>
<name>A0A511DCC2_9PSEU</name>
<dbReference type="PRINTS" id="PR00337">
    <property type="entry name" value="LEUILEVALBP"/>
</dbReference>
<dbReference type="GO" id="GO:0006865">
    <property type="term" value="P:amino acid transport"/>
    <property type="evidence" value="ECO:0007669"/>
    <property type="project" value="UniProtKB-KW"/>
</dbReference>
<gene>
    <name evidence="6" type="ORF">PA7_44350</name>
</gene>
<dbReference type="SUPFAM" id="SSF53822">
    <property type="entry name" value="Periplasmic binding protein-like I"/>
    <property type="match status" value="1"/>
</dbReference>
<dbReference type="PROSITE" id="PS51257">
    <property type="entry name" value="PROKAR_LIPOPROTEIN"/>
    <property type="match status" value="1"/>
</dbReference>
<evidence type="ECO:0000256" key="2">
    <source>
        <dbReference type="ARBA" id="ARBA00022448"/>
    </source>
</evidence>
<dbReference type="InterPro" id="IPR000709">
    <property type="entry name" value="Leu_Ile_Val-bd"/>
</dbReference>
<sequence>MRLLVGLSVLALVAAGCGGGGGEPGGGAAPPTDGGGARADGTLKLGYVLPQTGQLAFLGPPQIQAASYAVSQINDAGGVLGKPIPELVGGDEGDQAAVAQQSADRVLASGVDAVIGAAASGMSLAIIDRVTGAQVVQCSGSNTAPNFTDYNDAGYYFRTAPSDALQGPVLAETIISDGHSRVAIVARADDYGVGLAGATAQALKEAGATVVLNETYDPNAQNFDALVQQVRGAQPDAVVVIAFEEGTQILQGLIEAGMGPGTVGIYGADGLRSEELPELVAPGNPGVLAGMKGTAPASGANEQFIADLKKFAPDLVEVQFAPQVFDCVNIIALAAAAANSDDPTVFKDRIVEVTKDGTKCTSFAECQKLLADGQNIDYDGASGPLDFIPAGEPGTASIEIYSFDEQGRLQSLRTVQSTPVQ</sequence>
<dbReference type="PANTHER" id="PTHR30483">
    <property type="entry name" value="LEUCINE-SPECIFIC-BINDING PROTEIN"/>
    <property type="match status" value="1"/>
</dbReference>
<reference evidence="6 7" key="1">
    <citation type="submission" date="2019-07" db="EMBL/GenBank/DDBJ databases">
        <title>Whole genome shotgun sequence of Pseudonocardia asaccharolytica NBRC 16224.</title>
        <authorList>
            <person name="Hosoyama A."/>
            <person name="Uohara A."/>
            <person name="Ohji S."/>
            <person name="Ichikawa N."/>
        </authorList>
    </citation>
    <scope>NUCLEOTIDE SEQUENCE [LARGE SCALE GENOMIC DNA]</scope>
    <source>
        <strain evidence="6 7">NBRC 16224</strain>
    </source>
</reference>